<dbReference type="InterPro" id="IPR001347">
    <property type="entry name" value="SIS_dom"/>
</dbReference>
<dbReference type="GO" id="GO:0005829">
    <property type="term" value="C:cytosol"/>
    <property type="evidence" value="ECO:0007669"/>
    <property type="project" value="TreeGrafter"/>
</dbReference>
<proteinExistence type="predicted"/>
<dbReference type="PANTHER" id="PTHR11469:SF1">
    <property type="entry name" value="GLUCOSE-6-PHOSPHATE ISOMERASE"/>
    <property type="match status" value="1"/>
</dbReference>
<dbReference type="GO" id="GO:0048029">
    <property type="term" value="F:monosaccharide binding"/>
    <property type="evidence" value="ECO:0007669"/>
    <property type="project" value="TreeGrafter"/>
</dbReference>
<keyword evidence="2" id="KW-0324">Glycolysis</keyword>
<evidence type="ECO:0000256" key="2">
    <source>
        <dbReference type="ARBA" id="ARBA00023152"/>
    </source>
</evidence>
<protein>
    <recommendedName>
        <fullName evidence="4">SIS domain-containing protein</fullName>
    </recommendedName>
</protein>
<organism evidence="5">
    <name type="scientific">marine metagenome</name>
    <dbReference type="NCBI Taxonomy" id="408172"/>
    <lineage>
        <taxon>unclassified sequences</taxon>
        <taxon>metagenomes</taxon>
        <taxon>ecological metagenomes</taxon>
    </lineage>
</organism>
<reference evidence="5" key="1">
    <citation type="submission" date="2018-05" db="EMBL/GenBank/DDBJ databases">
        <authorList>
            <person name="Lanie J.A."/>
            <person name="Ng W.-L."/>
            <person name="Kazmierczak K.M."/>
            <person name="Andrzejewski T.M."/>
            <person name="Davidsen T.M."/>
            <person name="Wayne K.J."/>
            <person name="Tettelin H."/>
            <person name="Glass J.I."/>
            <person name="Rusch D."/>
            <person name="Podicherti R."/>
            <person name="Tsui H.-C.T."/>
            <person name="Winkler M.E."/>
        </authorList>
    </citation>
    <scope>NUCLEOTIDE SEQUENCE</scope>
</reference>
<dbReference type="Gene3D" id="3.40.50.10490">
    <property type="entry name" value="Glucose-6-phosphate isomerase like protein, domain 1"/>
    <property type="match status" value="3"/>
</dbReference>
<dbReference type="InterPro" id="IPR046348">
    <property type="entry name" value="SIS_dom_sf"/>
</dbReference>
<feature type="domain" description="SIS" evidence="4">
    <location>
        <begin position="51"/>
        <end position="216"/>
    </location>
</feature>
<dbReference type="PROSITE" id="PS51463">
    <property type="entry name" value="P_GLUCOSE_ISOMERASE_3"/>
    <property type="match status" value="1"/>
</dbReference>
<dbReference type="GO" id="GO:0006094">
    <property type="term" value="P:gluconeogenesis"/>
    <property type="evidence" value="ECO:0007669"/>
    <property type="project" value="UniProtKB-KW"/>
</dbReference>
<dbReference type="GO" id="GO:0006096">
    <property type="term" value="P:glycolytic process"/>
    <property type="evidence" value="ECO:0007669"/>
    <property type="project" value="UniProtKB-KW"/>
</dbReference>
<evidence type="ECO:0000256" key="1">
    <source>
        <dbReference type="ARBA" id="ARBA00022432"/>
    </source>
</evidence>
<dbReference type="Pfam" id="PF00342">
    <property type="entry name" value="PGI"/>
    <property type="match status" value="1"/>
</dbReference>
<evidence type="ECO:0000313" key="5">
    <source>
        <dbReference type="EMBL" id="SVA82259.1"/>
    </source>
</evidence>
<accession>A0A381YZ80</accession>
<evidence type="ECO:0000259" key="4">
    <source>
        <dbReference type="PROSITE" id="PS51464"/>
    </source>
</evidence>
<dbReference type="EMBL" id="UINC01019431">
    <property type="protein sequence ID" value="SVA82259.1"/>
    <property type="molecule type" value="Genomic_DNA"/>
</dbReference>
<dbReference type="InterPro" id="IPR001672">
    <property type="entry name" value="G6P_Isomerase"/>
</dbReference>
<dbReference type="SUPFAM" id="SSF53697">
    <property type="entry name" value="SIS domain"/>
    <property type="match status" value="1"/>
</dbReference>
<dbReference type="PROSITE" id="PS51464">
    <property type="entry name" value="SIS"/>
    <property type="match status" value="1"/>
</dbReference>
<dbReference type="GO" id="GO:0051156">
    <property type="term" value="P:glucose 6-phosphate metabolic process"/>
    <property type="evidence" value="ECO:0007669"/>
    <property type="project" value="TreeGrafter"/>
</dbReference>
<evidence type="ECO:0000256" key="3">
    <source>
        <dbReference type="ARBA" id="ARBA00023235"/>
    </source>
</evidence>
<sequence length="525" mass="58791">MDLKKITCQLQAKDTTLWSENPDVQTKIRNRLGWLDCVDLMGTFLPEIEDFVASIRSDFDRIILLGMGGSSLAPEVFATIFGIVPGYPDLTVVDTTDPVAILKIDREFDLAKTLFIVSTKSGSTIETLSLFQYFYHRLDKKGGNFIAITDPASNLEEIADEYCFRKTFLNPTDIGGRYSALSYFGLVPAGLIGVDLHQLWNYAKQVDVDGAVRFGEQLATYALTGYDKLTLLVSSKLSALGYWIEQLIAESLGKQGKGIVPIEGERITEPSYYNKQDRVFVYIRFDDELDSQVRNIEKSGLSVMKIELNDIYYLGREFFRWEIATAISGAMMRLNPFDEPNVTESKLMTGEFLADFPKDGKLPEETLAFETEQIKIYINPSCSETAAGSMSEWVEGFLGQAKLGIDYIAVLAYIPEVKETLQSIQMAVRDRFKIATTVGYGPRYLHSTGQLHKGGLNNGVFLMVTVDDLEDIEIPCVSYSFSKLKMAQAFGDLRALCRKDRRVARVHISGDLSQGLEKLKGMIET</sequence>
<name>A0A381YZ80_9ZZZZ</name>
<dbReference type="GO" id="GO:0097367">
    <property type="term" value="F:carbohydrate derivative binding"/>
    <property type="evidence" value="ECO:0007669"/>
    <property type="project" value="InterPro"/>
</dbReference>
<dbReference type="AlphaFoldDB" id="A0A381YZ80"/>
<keyword evidence="1" id="KW-0312">Gluconeogenesis</keyword>
<gene>
    <name evidence="5" type="ORF">METZ01_LOCUS135113</name>
</gene>
<keyword evidence="3" id="KW-0413">Isomerase</keyword>
<dbReference type="PANTHER" id="PTHR11469">
    <property type="entry name" value="GLUCOSE-6-PHOSPHATE ISOMERASE"/>
    <property type="match status" value="1"/>
</dbReference>
<dbReference type="GO" id="GO:0004347">
    <property type="term" value="F:glucose-6-phosphate isomerase activity"/>
    <property type="evidence" value="ECO:0007669"/>
    <property type="project" value="InterPro"/>
</dbReference>